<evidence type="ECO:0000313" key="3">
    <source>
        <dbReference type="Proteomes" id="UP000066049"/>
    </source>
</evidence>
<dbReference type="GO" id="GO:0043139">
    <property type="term" value="F:5'-3' DNA helicase activity"/>
    <property type="evidence" value="ECO:0007669"/>
    <property type="project" value="TreeGrafter"/>
</dbReference>
<dbReference type="InterPro" id="IPR027417">
    <property type="entry name" value="P-loop_NTPase"/>
</dbReference>
<keyword evidence="2" id="KW-0547">Nucleotide-binding</keyword>
<dbReference type="SUPFAM" id="SSF52540">
    <property type="entry name" value="P-loop containing nucleoside triphosphate hydrolases"/>
    <property type="match status" value="2"/>
</dbReference>
<sequence>MDFEDQILRTCENIDKNLANNKLCDERGFVSQAILSQLRNLVEYIFQKIHSSEEKIDTNEYQQTINENAIKYIKSKGGNFTFLIRFHNFLDKSVSHYTLSENSSERLMLKYFMYLVECKNFLRERYNIEVLRNLDKFPLNLDKKFMEYYEKIVEKIENKNVLSNSGKESNAYYVTKVKPFIVKEQIYYEVTFVNAVDTFSKFDKLIAFCKFRIFDNYTVNLWIRNENIEILNKSLQVKIIDSWEVSIRPAELQNFGKIFECSQKINRTSEYKELMQFLTRKKISLVDLIDSYDYQDIKRNIISKGQVSHIFDILDKAKAVTKDGRNTIRYLLHNLRNQVIKKQLPNNEDRCLSDLKLNSKCLPFEEMPFATSLINHNPSFYDLLECMDTSRREHELFARAVKSRIENSGSLFVDKKEFNFNNIDNLRSQFNSKLWPGNKNNPKGHTGRRIEEFQSHFYIKEYVEKSIEIIDGLDKLTQSGIQNYSNSVKEWIKNNLTLIDDKEKENIVINLFEKSKVALIYGAAGTGKTTLIDYVSQFFKENSKIFLANTNTAVDNLKRRIAASSKSEFKTVAKLIAGTDTKCDVLIIDECSTISNDDMQKVLNKVKFELILLVGDIYQIEAISFGNWFKIAQSFLDKATFTLEKTYRTKDKKLLKLWDEVRSFGDCISEILQRESYSQKLEDLSFEASDDEIVLCLNYDGLYGINNLNTILQENNKAKAVEWGLHRYKIGDPILFNEVERFKPLIYNNMKGKIVNIELEEKRIWFSIELEKSITGLDAQKYDFELLENSDKSVIKFYVNQYGTADEEGNPENNDEETVVPFHVAYAISIHKAQGLEYKTVKVVISSEVDEMITHNIFYTAITRAKENLQIYWSPEVEKKILESFKKRNSNKDIDFLQKLKK</sequence>
<keyword evidence="2" id="KW-0067">ATP-binding</keyword>
<keyword evidence="2" id="KW-0378">Hydrolase</keyword>
<protein>
    <submittedName>
        <fullName evidence="2">RecD-like DNA helicase (AAA domain)</fullName>
    </submittedName>
</protein>
<dbReference type="CDD" id="cd18809">
    <property type="entry name" value="SF1_C_RecD"/>
    <property type="match status" value="1"/>
</dbReference>
<keyword evidence="2" id="KW-0347">Helicase</keyword>
<dbReference type="AlphaFoldDB" id="A0A0M4T9T5"/>
<gene>
    <name evidence="2" type="ORF">CCON33237_0072</name>
</gene>
<dbReference type="PANTHER" id="PTHR43788">
    <property type="entry name" value="DNA2/NAM7 HELICASE FAMILY MEMBER"/>
    <property type="match status" value="1"/>
</dbReference>
<proteinExistence type="predicted"/>
<evidence type="ECO:0000259" key="1">
    <source>
        <dbReference type="Pfam" id="PF13538"/>
    </source>
</evidence>
<dbReference type="RefSeq" id="WP_054195905.1">
    <property type="nucleotide sequence ID" value="NZ_CABMKQ010000025.1"/>
</dbReference>
<feature type="domain" description="UvrD-like helicase C-terminal" evidence="1">
    <location>
        <begin position="825"/>
        <end position="869"/>
    </location>
</feature>
<dbReference type="Proteomes" id="UP000066049">
    <property type="component" value="Chromosome"/>
</dbReference>
<dbReference type="PANTHER" id="PTHR43788:SF8">
    <property type="entry name" value="DNA-BINDING PROTEIN SMUBP-2"/>
    <property type="match status" value="1"/>
</dbReference>
<dbReference type="InterPro" id="IPR050534">
    <property type="entry name" value="Coronavir_polyprotein_1ab"/>
</dbReference>
<organism evidence="2 3">
    <name type="scientific">Campylobacter concisus</name>
    <dbReference type="NCBI Taxonomy" id="199"/>
    <lineage>
        <taxon>Bacteria</taxon>
        <taxon>Pseudomonadati</taxon>
        <taxon>Campylobacterota</taxon>
        <taxon>Epsilonproteobacteria</taxon>
        <taxon>Campylobacterales</taxon>
        <taxon>Campylobacteraceae</taxon>
        <taxon>Campylobacter</taxon>
    </lineage>
</organism>
<dbReference type="Pfam" id="PF13604">
    <property type="entry name" value="AAA_30"/>
    <property type="match status" value="1"/>
</dbReference>
<dbReference type="InterPro" id="IPR027785">
    <property type="entry name" value="UvrD-like_helicase_C"/>
</dbReference>
<dbReference type="Gene3D" id="3.40.50.300">
    <property type="entry name" value="P-loop containing nucleotide triphosphate hydrolases"/>
    <property type="match status" value="2"/>
</dbReference>
<evidence type="ECO:0000313" key="2">
    <source>
        <dbReference type="EMBL" id="ALF46799.1"/>
    </source>
</evidence>
<accession>A0A0M4T9T5</accession>
<dbReference type="PATRIC" id="fig|199.248.peg.84"/>
<dbReference type="EMBL" id="CP012541">
    <property type="protein sequence ID" value="ALF46799.1"/>
    <property type="molecule type" value="Genomic_DNA"/>
</dbReference>
<dbReference type="Pfam" id="PF13538">
    <property type="entry name" value="UvrD_C_2"/>
    <property type="match status" value="1"/>
</dbReference>
<name>A0A0M4T9T5_9BACT</name>
<reference evidence="3" key="1">
    <citation type="submission" date="2015-08" db="EMBL/GenBank/DDBJ databases">
        <title>Comparative genomics of the Campylobacter concisus group.</title>
        <authorList>
            <person name="Miller W.G."/>
            <person name="Yee E."/>
            <person name="Chapman M.H."/>
            <person name="Huynh S."/>
            <person name="Bono J.L."/>
            <person name="On S.L.W."/>
            <person name="St Leger J."/>
            <person name="Foster G."/>
            <person name="Parker C.T."/>
        </authorList>
    </citation>
    <scope>NUCLEOTIDE SEQUENCE [LARGE SCALE GENOMIC DNA]</scope>
    <source>
        <strain evidence="3">ATCC 33237</strain>
    </source>
</reference>
<dbReference type="GeneID" id="28661736"/>
<dbReference type="KEGG" id="ccoc:CCON33237_0072"/>